<dbReference type="OrthoDB" id="1495087at2"/>
<organism evidence="3 4">
    <name type="scientific">Rhodothermus profundi</name>
    <dbReference type="NCBI Taxonomy" id="633813"/>
    <lineage>
        <taxon>Bacteria</taxon>
        <taxon>Pseudomonadati</taxon>
        <taxon>Rhodothermota</taxon>
        <taxon>Rhodothermia</taxon>
        <taxon>Rhodothermales</taxon>
        <taxon>Rhodothermaceae</taxon>
        <taxon>Rhodothermus</taxon>
    </lineage>
</organism>
<feature type="compositionally biased region" description="Basic residues" evidence="1">
    <location>
        <begin position="1"/>
        <end position="23"/>
    </location>
</feature>
<feature type="transmembrane region" description="Helical" evidence="2">
    <location>
        <begin position="58"/>
        <end position="77"/>
    </location>
</feature>
<keyword evidence="4" id="KW-1185">Reference proteome</keyword>
<keyword evidence="2" id="KW-0812">Transmembrane</keyword>
<evidence type="ECO:0000313" key="3">
    <source>
        <dbReference type="EMBL" id="SHK31087.1"/>
    </source>
</evidence>
<dbReference type="EMBL" id="FRAU01000002">
    <property type="protein sequence ID" value="SHK31087.1"/>
    <property type="molecule type" value="Genomic_DNA"/>
</dbReference>
<dbReference type="STRING" id="633813.SAMN04488087_0822"/>
<evidence type="ECO:0000256" key="2">
    <source>
        <dbReference type="SAM" id="Phobius"/>
    </source>
</evidence>
<sequence length="140" mass="16316">MITSRLRKNNRSRQPGPRRRRTARSAVRLPSWRELARREALAAATHRSEKPRLSVRRLMVYVLAAAALFTGYVWHVYATREALQEVQRLRREHLQLVLEYNRLRGELDRATSPAVVYERARALGLEEGFTYGPVVIRVKP</sequence>
<dbReference type="Proteomes" id="UP000185812">
    <property type="component" value="Unassembled WGS sequence"/>
</dbReference>
<dbReference type="AlphaFoldDB" id="A0A1M6RFF3"/>
<evidence type="ECO:0008006" key="5">
    <source>
        <dbReference type="Google" id="ProtNLM"/>
    </source>
</evidence>
<keyword evidence="2" id="KW-0472">Membrane</keyword>
<gene>
    <name evidence="3" type="ORF">SAMN04488087_0822</name>
</gene>
<reference evidence="4" key="1">
    <citation type="submission" date="2016-11" db="EMBL/GenBank/DDBJ databases">
        <authorList>
            <person name="Varghese N."/>
            <person name="Submissions S."/>
        </authorList>
    </citation>
    <scope>NUCLEOTIDE SEQUENCE [LARGE SCALE GENOMIC DNA]</scope>
    <source>
        <strain evidence="4">DSM 22212</strain>
    </source>
</reference>
<feature type="region of interest" description="Disordered" evidence="1">
    <location>
        <begin position="1"/>
        <end position="24"/>
    </location>
</feature>
<evidence type="ECO:0000313" key="4">
    <source>
        <dbReference type="Proteomes" id="UP000185812"/>
    </source>
</evidence>
<dbReference type="RefSeq" id="WP_072714694.1">
    <property type="nucleotide sequence ID" value="NZ_FRAU01000002.1"/>
</dbReference>
<evidence type="ECO:0000256" key="1">
    <source>
        <dbReference type="SAM" id="MobiDB-lite"/>
    </source>
</evidence>
<keyword evidence="2" id="KW-1133">Transmembrane helix</keyword>
<accession>A0A1M6RFF3</accession>
<name>A0A1M6RFF3_9BACT</name>
<proteinExistence type="predicted"/>
<protein>
    <recommendedName>
        <fullName evidence="5">Cell division protein FtsL</fullName>
    </recommendedName>
</protein>